<dbReference type="Proteomes" id="UP001595715">
    <property type="component" value="Unassembled WGS sequence"/>
</dbReference>
<sequence>MNGEQKKELDHIIQSYRETNLDSIHYWLKYSALDSWQFWLTVVLLIVPLVILYFKLDRRRVYQIGFYGFAIHVLGLYVDAIGTNYGFWSYPYKTIPALPTSFTLTSSMIPVGFMLMYQWQSGKRINYYLCAAGVSAVFVFIIHPILMWLDLFNMYRGFNYGIMFVNYFTGSVLAKLVLDAFVKLNQQDDTRRIRYTPSYKASGGRARH</sequence>
<feature type="transmembrane region" description="Helical" evidence="1">
    <location>
        <begin position="127"/>
        <end position="149"/>
    </location>
</feature>
<keyword evidence="1" id="KW-0472">Membrane</keyword>
<evidence type="ECO:0000313" key="3">
    <source>
        <dbReference type="Proteomes" id="UP001595715"/>
    </source>
</evidence>
<keyword evidence="1" id="KW-1133">Transmembrane helix</keyword>
<dbReference type="NCBIfam" id="NF041644">
    <property type="entry name" value="CBO0543_fam"/>
    <property type="match status" value="1"/>
</dbReference>
<organism evidence="2 3">
    <name type="scientific">Paenibacillus xanthanilyticus</name>
    <dbReference type="NCBI Taxonomy" id="1783531"/>
    <lineage>
        <taxon>Bacteria</taxon>
        <taxon>Bacillati</taxon>
        <taxon>Bacillota</taxon>
        <taxon>Bacilli</taxon>
        <taxon>Bacillales</taxon>
        <taxon>Paenibacillaceae</taxon>
        <taxon>Paenibacillus</taxon>
    </lineage>
</organism>
<comment type="caution">
    <text evidence="2">The sequence shown here is derived from an EMBL/GenBank/DDBJ whole genome shotgun (WGS) entry which is preliminary data.</text>
</comment>
<gene>
    <name evidence="2" type="ORF">ACFOZ8_23545</name>
</gene>
<feature type="transmembrane region" description="Helical" evidence="1">
    <location>
        <begin position="94"/>
        <end position="115"/>
    </location>
</feature>
<dbReference type="RefSeq" id="WP_377721220.1">
    <property type="nucleotide sequence ID" value="NZ_JBHSAM010000034.1"/>
</dbReference>
<keyword evidence="1" id="KW-0812">Transmembrane</keyword>
<feature type="transmembrane region" description="Helical" evidence="1">
    <location>
        <begin position="66"/>
        <end position="88"/>
    </location>
</feature>
<feature type="transmembrane region" description="Helical" evidence="1">
    <location>
        <begin position="161"/>
        <end position="182"/>
    </location>
</feature>
<reference evidence="3" key="1">
    <citation type="journal article" date="2019" name="Int. J. Syst. Evol. Microbiol.">
        <title>The Global Catalogue of Microorganisms (GCM) 10K type strain sequencing project: providing services to taxonomists for standard genome sequencing and annotation.</title>
        <authorList>
            <consortium name="The Broad Institute Genomics Platform"/>
            <consortium name="The Broad Institute Genome Sequencing Center for Infectious Disease"/>
            <person name="Wu L."/>
            <person name="Ma J."/>
        </authorList>
    </citation>
    <scope>NUCLEOTIDE SEQUENCE [LARGE SCALE GENOMIC DNA]</scope>
    <source>
        <strain evidence="3">IBRC-M 10987</strain>
    </source>
</reference>
<feature type="transmembrane region" description="Helical" evidence="1">
    <location>
        <begin position="36"/>
        <end position="54"/>
    </location>
</feature>
<protein>
    <submittedName>
        <fullName evidence="2">CBO0543 family protein</fullName>
    </submittedName>
</protein>
<keyword evidence="3" id="KW-1185">Reference proteome</keyword>
<evidence type="ECO:0000256" key="1">
    <source>
        <dbReference type="SAM" id="Phobius"/>
    </source>
</evidence>
<name>A0ABV8K9C6_9BACL</name>
<evidence type="ECO:0000313" key="2">
    <source>
        <dbReference type="EMBL" id="MFC4102600.1"/>
    </source>
</evidence>
<proteinExistence type="predicted"/>
<accession>A0ABV8K9C6</accession>
<dbReference type="InterPro" id="IPR048147">
    <property type="entry name" value="CBO0543-like"/>
</dbReference>
<dbReference type="EMBL" id="JBHSAM010000034">
    <property type="protein sequence ID" value="MFC4102600.1"/>
    <property type="molecule type" value="Genomic_DNA"/>
</dbReference>